<feature type="compositionally biased region" description="Basic and acidic residues" evidence="1">
    <location>
        <begin position="1"/>
        <end position="19"/>
    </location>
</feature>
<dbReference type="CDD" id="cd02440">
    <property type="entry name" value="AdoMet_MTases"/>
    <property type="match status" value="1"/>
</dbReference>
<dbReference type="InterPro" id="IPR029063">
    <property type="entry name" value="SAM-dependent_MTases_sf"/>
</dbReference>
<evidence type="ECO:0000313" key="2">
    <source>
        <dbReference type="EMBL" id="USW50563.1"/>
    </source>
</evidence>
<evidence type="ECO:0000313" key="3">
    <source>
        <dbReference type="Proteomes" id="UP001056384"/>
    </source>
</evidence>
<feature type="compositionally biased region" description="Polar residues" evidence="1">
    <location>
        <begin position="333"/>
        <end position="345"/>
    </location>
</feature>
<dbReference type="Gene3D" id="3.40.50.150">
    <property type="entry name" value="Vaccinia Virus protein VP39"/>
    <property type="match status" value="1"/>
</dbReference>
<proteinExistence type="predicted"/>
<dbReference type="Pfam" id="PF13489">
    <property type="entry name" value="Methyltransf_23"/>
    <property type="match status" value="1"/>
</dbReference>
<keyword evidence="3" id="KW-1185">Reference proteome</keyword>
<dbReference type="SUPFAM" id="SSF53335">
    <property type="entry name" value="S-adenosyl-L-methionine-dependent methyltransferases"/>
    <property type="match status" value="1"/>
</dbReference>
<dbReference type="EMBL" id="CP099420">
    <property type="protein sequence ID" value="USW50563.1"/>
    <property type="molecule type" value="Genomic_DNA"/>
</dbReference>
<dbReference type="Proteomes" id="UP001056384">
    <property type="component" value="Chromosome 3"/>
</dbReference>
<dbReference type="AlphaFoldDB" id="A0A9Q9AQX4"/>
<feature type="region of interest" description="Disordered" evidence="1">
    <location>
        <begin position="1"/>
        <end position="24"/>
    </location>
</feature>
<dbReference type="PANTHER" id="PTHR43591">
    <property type="entry name" value="METHYLTRANSFERASE"/>
    <property type="match status" value="1"/>
</dbReference>
<dbReference type="GO" id="GO:0008168">
    <property type="term" value="F:methyltransferase activity"/>
    <property type="evidence" value="ECO:0007669"/>
    <property type="project" value="UniProtKB-KW"/>
</dbReference>
<reference evidence="2" key="1">
    <citation type="submission" date="2022-06" db="EMBL/GenBank/DDBJ databases">
        <title>Complete genome sequences of two strains of the flax pathogen Septoria linicola.</title>
        <authorList>
            <person name="Lapalu N."/>
            <person name="Simon A."/>
            <person name="Demenou B."/>
            <person name="Paumier D."/>
            <person name="Guillot M.-P."/>
            <person name="Gout L."/>
            <person name="Valade R."/>
        </authorList>
    </citation>
    <scope>NUCLEOTIDE SEQUENCE</scope>
    <source>
        <strain evidence="2">SE15195</strain>
    </source>
</reference>
<dbReference type="PANTHER" id="PTHR43591:SF24">
    <property type="entry name" value="2-METHOXY-6-POLYPRENYL-1,4-BENZOQUINOL METHYLASE, MITOCHONDRIAL"/>
    <property type="match status" value="1"/>
</dbReference>
<evidence type="ECO:0000256" key="1">
    <source>
        <dbReference type="SAM" id="MobiDB-lite"/>
    </source>
</evidence>
<name>A0A9Q9AQX4_9PEZI</name>
<feature type="region of interest" description="Disordered" evidence="1">
    <location>
        <begin position="319"/>
        <end position="345"/>
    </location>
</feature>
<gene>
    <name evidence="2" type="ORF">Slin15195_G038820</name>
</gene>
<keyword evidence="2" id="KW-0489">Methyltransferase</keyword>
<dbReference type="GO" id="GO:0032259">
    <property type="term" value="P:methylation"/>
    <property type="evidence" value="ECO:0007669"/>
    <property type="project" value="UniProtKB-KW"/>
</dbReference>
<organism evidence="2 3">
    <name type="scientific">Septoria linicola</name>
    <dbReference type="NCBI Taxonomy" id="215465"/>
    <lineage>
        <taxon>Eukaryota</taxon>
        <taxon>Fungi</taxon>
        <taxon>Dikarya</taxon>
        <taxon>Ascomycota</taxon>
        <taxon>Pezizomycotina</taxon>
        <taxon>Dothideomycetes</taxon>
        <taxon>Dothideomycetidae</taxon>
        <taxon>Mycosphaerellales</taxon>
        <taxon>Mycosphaerellaceae</taxon>
        <taxon>Septoria</taxon>
    </lineage>
</organism>
<accession>A0A9Q9AQX4</accession>
<sequence length="345" mass="39403">MEADERTDHDSTFGGERDSLASSHTSLSSAITRYQYENGRRYHAYQAGKYHFPNDEKELERMDIEHHNQKLQLDGRLHLCPLVDDPKEILDLGTGTGIWAMEMADEYPDCQILGTDLSPVQPTWVPPNCRFEIDDFDRDWAFGSERFDMIHHRFLLGHVSNYVSFYKQAYDAIRPGGSIELVEIEWLTYCDDDSVPQDSAMVRWGVLMAEAFAKMGRQAPTAEQYKQWLEDTGFENVHSEIIKRPTNDWPKDPNMKEIGKYCCLNFLEGMEGFTVAPFTRILGWKLEECQVLLAQLRKEWVTRRLHGYHKGIIVHATKPKSPGATPAKAAVEAQTTPVAPSTSVS</sequence>
<dbReference type="OrthoDB" id="2013972at2759"/>
<protein>
    <submittedName>
        <fullName evidence="2">S-adenosyl-L-methionine-dependent methyltransferase</fullName>
    </submittedName>
</protein>
<keyword evidence="2" id="KW-0808">Transferase</keyword>